<dbReference type="AlphaFoldDB" id="A0AAE0URJ8"/>
<reference evidence="2" key="1">
    <citation type="submission" date="2023-06" db="EMBL/GenBank/DDBJ databases">
        <title>Male Hemibagrus guttatus genome.</title>
        <authorList>
            <person name="Bian C."/>
        </authorList>
    </citation>
    <scope>NUCLEOTIDE SEQUENCE</scope>
    <source>
        <strain evidence="2">Male_cb2023</strain>
        <tissue evidence="2">Muscle</tissue>
    </source>
</reference>
<accession>A0AAE0URJ8</accession>
<name>A0AAE0URJ8_9TELE</name>
<dbReference type="PANTHER" id="PTHR31025">
    <property type="entry name" value="SI:CH211-196P9.1-RELATED"/>
    <property type="match status" value="1"/>
</dbReference>
<feature type="region of interest" description="Disordered" evidence="1">
    <location>
        <begin position="133"/>
        <end position="171"/>
    </location>
</feature>
<evidence type="ECO:0000313" key="2">
    <source>
        <dbReference type="EMBL" id="KAK3515109.1"/>
    </source>
</evidence>
<comment type="caution">
    <text evidence="2">The sequence shown here is derived from an EMBL/GenBank/DDBJ whole genome shotgun (WGS) entry which is preliminary data.</text>
</comment>
<keyword evidence="3" id="KW-1185">Reference proteome</keyword>
<protein>
    <submittedName>
        <fullName evidence="2">Uncharacterized protein</fullName>
    </submittedName>
</protein>
<gene>
    <name evidence="2" type="ORF">QTP70_007009</name>
</gene>
<evidence type="ECO:0000313" key="3">
    <source>
        <dbReference type="Proteomes" id="UP001274896"/>
    </source>
</evidence>
<dbReference type="PANTHER" id="PTHR31025:SF19">
    <property type="entry name" value="SI:CH73-42K18.1-RELATED"/>
    <property type="match status" value="1"/>
</dbReference>
<organism evidence="2 3">
    <name type="scientific">Hemibagrus guttatus</name>
    <dbReference type="NCBI Taxonomy" id="175788"/>
    <lineage>
        <taxon>Eukaryota</taxon>
        <taxon>Metazoa</taxon>
        <taxon>Chordata</taxon>
        <taxon>Craniata</taxon>
        <taxon>Vertebrata</taxon>
        <taxon>Euteleostomi</taxon>
        <taxon>Actinopterygii</taxon>
        <taxon>Neopterygii</taxon>
        <taxon>Teleostei</taxon>
        <taxon>Ostariophysi</taxon>
        <taxon>Siluriformes</taxon>
        <taxon>Bagridae</taxon>
        <taxon>Hemibagrus</taxon>
    </lineage>
</organism>
<dbReference type="Proteomes" id="UP001274896">
    <property type="component" value="Unassembled WGS sequence"/>
</dbReference>
<evidence type="ECO:0000256" key="1">
    <source>
        <dbReference type="SAM" id="MobiDB-lite"/>
    </source>
</evidence>
<dbReference type="EMBL" id="JAUCMX010000020">
    <property type="protein sequence ID" value="KAK3515109.1"/>
    <property type="molecule type" value="Genomic_DNA"/>
</dbReference>
<proteinExistence type="predicted"/>
<sequence length="272" mass="30804">MQGLRYHNSNFTKMLNQNIKADGLQVPFQFPHFHLTLKLRHGNAEFEKNNKHLKFTRDLKHDILEKLACSIYGFKAYPSDKEIAMAAEALVAKHPCLKELGSKTGWNGWKNSIKFKMGNYRGKMRRAGCQEVTVNAGKRSRSNPECEPSDSNIKRPRSSRPISAFPKDETDEPEFGDVTLALLTFISDNDRGSVHYQPMKISVIIESEIVVSLSRLADAFLVMFGLIYALHLSYPMGLANTFEFIQKVLLGLEDGKLSPKLQTLKNNLMINV</sequence>